<dbReference type="SMART" id="SM00028">
    <property type="entry name" value="TPR"/>
    <property type="match status" value="4"/>
</dbReference>
<evidence type="ECO:0000256" key="1">
    <source>
        <dbReference type="ARBA" id="ARBA00000085"/>
    </source>
</evidence>
<evidence type="ECO:0000256" key="5">
    <source>
        <dbReference type="ARBA" id="ARBA00022777"/>
    </source>
</evidence>
<dbReference type="EMBL" id="RJJE01000009">
    <property type="protein sequence ID" value="RNI30127.1"/>
    <property type="molecule type" value="Genomic_DNA"/>
</dbReference>
<reference evidence="11 12" key="1">
    <citation type="submission" date="2018-11" db="EMBL/GenBank/DDBJ databases">
        <title>Rufibacter latericius sp. nov., isolated from water in Baiyang Lake.</title>
        <authorList>
            <person name="Yang Y."/>
        </authorList>
    </citation>
    <scope>NUCLEOTIDE SEQUENCE [LARGE SCALE GENOMIC DNA]</scope>
    <source>
        <strain evidence="11 12">MCC P1</strain>
    </source>
</reference>
<dbReference type="Proteomes" id="UP000271010">
    <property type="component" value="Unassembled WGS sequence"/>
</dbReference>
<dbReference type="EC" id="2.7.13.3" evidence="2"/>
<evidence type="ECO:0000259" key="10">
    <source>
        <dbReference type="PROSITE" id="PS50109"/>
    </source>
</evidence>
<feature type="coiled-coil region" evidence="8">
    <location>
        <begin position="387"/>
        <end position="425"/>
    </location>
</feature>
<dbReference type="InterPro" id="IPR004358">
    <property type="entry name" value="Sig_transdc_His_kin-like_C"/>
</dbReference>
<dbReference type="PANTHER" id="PTHR43711">
    <property type="entry name" value="TWO-COMPONENT HISTIDINE KINASE"/>
    <property type="match status" value="1"/>
</dbReference>
<protein>
    <recommendedName>
        <fullName evidence="2">histidine kinase</fullName>
        <ecNumber evidence="2">2.7.13.3</ecNumber>
    </recommendedName>
</protein>
<dbReference type="InterPro" id="IPR036097">
    <property type="entry name" value="HisK_dim/P_sf"/>
</dbReference>
<dbReference type="SMART" id="SM00388">
    <property type="entry name" value="HisKA"/>
    <property type="match status" value="1"/>
</dbReference>
<sequence length="660" mass="73826">MMRWVLIAALWGGLWGGSMVSAEAKVAGEKQKLTIEAEAKVDSLNELAFELKRHDVDKALSLLNDALYLAKTHHYTKGEATSYLYEAGIYRQNGYSKRALSLFTKALQISHGIKDTFNIARAKAQIASALKEANELQKAENLYKEALQAFMALEKWKDVINVRNNMGLLELQQKDYVQSEAYILQALAESNKRGYAYGVKKSYFHLGLLYLQKGELAKAKRFFTSAQQLDLKSNDKYGISLASSKLAITASREGHHEEAIRQALTALQSAKAINASQLEMEAIHTLTEVYKGQQNWVKVVEWQDSLVDKGAQLFEQERSYAINFLDILKQKQEQQLAYEKAALLASQKAKTANYLLGVVVTILVALGMIAYLWYRNYHIAKKTSKELKAKNEVIEKHSTALNALNKDITQQNQSLEEANQMKNKLLSILSHDLRGPLANTKGILELINRGALSPEKSAAVLKELEKQYMRSLSLLENLLFWIKSQMKGGSIKPEILNIRQMLSEVIYEQEIAYRNKQITVLNEVAPELEVTADDEMLKVVFRNLLSNAIKFTKAGGEIMVSSAVGEQVMVKIKDQGVGISEEALRKIRGKKYFTTNGTENEGGSGFGLMICEELIQRNGGELEVESTVGKGSLFTVKLPASSSEDHRHLAEAYTGNSNRL</sequence>
<dbReference type="SUPFAM" id="SSF55874">
    <property type="entry name" value="ATPase domain of HSP90 chaperone/DNA topoisomerase II/histidine kinase"/>
    <property type="match status" value="1"/>
</dbReference>
<feature type="coiled-coil region" evidence="8">
    <location>
        <begin position="119"/>
        <end position="149"/>
    </location>
</feature>
<accession>A0A3M9MYB2</accession>
<feature type="transmembrane region" description="Helical" evidence="9">
    <location>
        <begin position="354"/>
        <end position="374"/>
    </location>
</feature>
<proteinExistence type="predicted"/>
<evidence type="ECO:0000313" key="11">
    <source>
        <dbReference type="EMBL" id="RNI30127.1"/>
    </source>
</evidence>
<dbReference type="PROSITE" id="PS50005">
    <property type="entry name" value="TPR"/>
    <property type="match status" value="1"/>
</dbReference>
<keyword evidence="12" id="KW-1185">Reference proteome</keyword>
<dbReference type="SUPFAM" id="SSF47384">
    <property type="entry name" value="Homodimeric domain of signal transducing histidine kinase"/>
    <property type="match status" value="1"/>
</dbReference>
<dbReference type="InterPro" id="IPR050736">
    <property type="entry name" value="Sensor_HK_Regulatory"/>
</dbReference>
<dbReference type="PANTHER" id="PTHR43711:SF1">
    <property type="entry name" value="HISTIDINE KINASE 1"/>
    <property type="match status" value="1"/>
</dbReference>
<evidence type="ECO:0000256" key="7">
    <source>
        <dbReference type="PROSITE-ProRule" id="PRU00339"/>
    </source>
</evidence>
<evidence type="ECO:0000256" key="3">
    <source>
        <dbReference type="ARBA" id="ARBA00022553"/>
    </source>
</evidence>
<keyword evidence="6" id="KW-0902">Two-component regulatory system</keyword>
<keyword evidence="9" id="KW-0812">Transmembrane</keyword>
<feature type="repeat" description="TPR" evidence="7">
    <location>
        <begin position="200"/>
        <end position="233"/>
    </location>
</feature>
<comment type="caution">
    <text evidence="11">The sequence shown here is derived from an EMBL/GenBank/DDBJ whole genome shotgun (WGS) entry which is preliminary data.</text>
</comment>
<keyword evidence="7" id="KW-0802">TPR repeat</keyword>
<dbReference type="SUPFAM" id="SSF48452">
    <property type="entry name" value="TPR-like"/>
    <property type="match status" value="1"/>
</dbReference>
<dbReference type="Pfam" id="PF02518">
    <property type="entry name" value="HATPase_c"/>
    <property type="match status" value="1"/>
</dbReference>
<dbReference type="GO" id="GO:0000155">
    <property type="term" value="F:phosphorelay sensor kinase activity"/>
    <property type="evidence" value="ECO:0007669"/>
    <property type="project" value="InterPro"/>
</dbReference>
<organism evidence="11 12">
    <name type="scientific">Rufibacter immobilis</name>
    <dbReference type="NCBI Taxonomy" id="1348778"/>
    <lineage>
        <taxon>Bacteria</taxon>
        <taxon>Pseudomonadati</taxon>
        <taxon>Bacteroidota</taxon>
        <taxon>Cytophagia</taxon>
        <taxon>Cytophagales</taxon>
        <taxon>Hymenobacteraceae</taxon>
        <taxon>Rufibacter</taxon>
    </lineage>
</organism>
<evidence type="ECO:0000256" key="6">
    <source>
        <dbReference type="ARBA" id="ARBA00023012"/>
    </source>
</evidence>
<evidence type="ECO:0000256" key="2">
    <source>
        <dbReference type="ARBA" id="ARBA00012438"/>
    </source>
</evidence>
<dbReference type="InterPro" id="IPR005467">
    <property type="entry name" value="His_kinase_dom"/>
</dbReference>
<name>A0A3M9MYB2_9BACT</name>
<evidence type="ECO:0000256" key="8">
    <source>
        <dbReference type="SAM" id="Coils"/>
    </source>
</evidence>
<dbReference type="InterPro" id="IPR003594">
    <property type="entry name" value="HATPase_dom"/>
</dbReference>
<dbReference type="Pfam" id="PF00512">
    <property type="entry name" value="HisKA"/>
    <property type="match status" value="1"/>
</dbReference>
<keyword evidence="4" id="KW-0808">Transferase</keyword>
<dbReference type="SMART" id="SM00387">
    <property type="entry name" value="HATPase_c"/>
    <property type="match status" value="1"/>
</dbReference>
<dbReference type="OrthoDB" id="9810447at2"/>
<comment type="catalytic activity">
    <reaction evidence="1">
        <text>ATP + protein L-histidine = ADP + protein N-phospho-L-histidine.</text>
        <dbReference type="EC" id="2.7.13.3"/>
    </reaction>
</comment>
<dbReference type="Gene3D" id="3.30.565.10">
    <property type="entry name" value="Histidine kinase-like ATPase, C-terminal domain"/>
    <property type="match status" value="1"/>
</dbReference>
<keyword evidence="5" id="KW-0418">Kinase</keyword>
<evidence type="ECO:0000256" key="9">
    <source>
        <dbReference type="SAM" id="Phobius"/>
    </source>
</evidence>
<dbReference type="Gene3D" id="1.10.287.130">
    <property type="match status" value="1"/>
</dbReference>
<dbReference type="AlphaFoldDB" id="A0A3M9MYB2"/>
<dbReference type="CDD" id="cd00082">
    <property type="entry name" value="HisKA"/>
    <property type="match status" value="1"/>
</dbReference>
<dbReference type="InterPro" id="IPR003661">
    <property type="entry name" value="HisK_dim/P_dom"/>
</dbReference>
<dbReference type="InterPro" id="IPR011990">
    <property type="entry name" value="TPR-like_helical_dom_sf"/>
</dbReference>
<keyword evidence="8" id="KW-0175">Coiled coil</keyword>
<dbReference type="PROSITE" id="PS50109">
    <property type="entry name" value="HIS_KIN"/>
    <property type="match status" value="1"/>
</dbReference>
<keyword evidence="3" id="KW-0597">Phosphoprotein</keyword>
<gene>
    <name evidence="11" type="ORF">EFA69_11520</name>
</gene>
<keyword evidence="9" id="KW-0472">Membrane</keyword>
<evidence type="ECO:0000256" key="4">
    <source>
        <dbReference type="ARBA" id="ARBA00022679"/>
    </source>
</evidence>
<dbReference type="PRINTS" id="PR00344">
    <property type="entry name" value="BCTRLSENSOR"/>
</dbReference>
<evidence type="ECO:0000313" key="12">
    <source>
        <dbReference type="Proteomes" id="UP000271010"/>
    </source>
</evidence>
<keyword evidence="9" id="KW-1133">Transmembrane helix</keyword>
<feature type="domain" description="Histidine kinase" evidence="10">
    <location>
        <begin position="428"/>
        <end position="642"/>
    </location>
</feature>
<dbReference type="Gene3D" id="1.25.40.10">
    <property type="entry name" value="Tetratricopeptide repeat domain"/>
    <property type="match status" value="1"/>
</dbReference>
<dbReference type="InterPro" id="IPR036890">
    <property type="entry name" value="HATPase_C_sf"/>
</dbReference>
<dbReference type="InterPro" id="IPR019734">
    <property type="entry name" value="TPR_rpt"/>
</dbReference>